<evidence type="ECO:0000313" key="1">
    <source>
        <dbReference type="EMBL" id="MBO1108303.1"/>
    </source>
</evidence>
<dbReference type="Gene3D" id="3.40.190.10">
    <property type="entry name" value="Periplasmic binding protein-like II"/>
    <property type="match status" value="1"/>
</dbReference>
<dbReference type="NCBIfam" id="NF011689">
    <property type="entry name" value="PRK15109.1"/>
    <property type="match status" value="1"/>
</dbReference>
<dbReference type="RefSeq" id="WP_010861887.1">
    <property type="nucleotide sequence ID" value="NZ_CP050969.1"/>
</dbReference>
<sequence>MSGLKIRCGVSLWHAWYWISGLFLLLAQPAWANETLPAEIYQKGFVYCTAGNTNILNPQRVKAGVTIDAISTQVYDRLLDINPFTYRLMPSAAESWQISDAGRTFTFKLRRGIQFHQTAWFTPTRALNADDVVFSLQRIFDPKSPYHMVGGGSYPYFDSLQLGSKIESITKLNDDEVQIKLLRPDSSFLTHLATHFAVILSKEYADQLLKEGKQEQIDRLPIGSGPFKLQEYRNGQYIRLARHDEYWKGRARIAQVVVDFASGGAGRMAKLITGECDVLPYPAANQIALLRDDPKLKLSVQSGMNVSYLALNTQKAPLNNPKVRRALSMLVNRDRLLKSIYYGTAEPARSLLPPVSWAFDHRLAEHYYTPAEAQKLLAEAGVSDLKLKLWVPTSAQSYNPSPLKMAELIQADMAKAGVKVSIIPIDTQSFERGMLQSGDYDMVLTGWVSDSDDPDSFLRPQLGCNAIDSGSNYARWCEPRFDAFLHAALTTDKLASRLLFYRNALQIMEEETPVIPIAHSLRLQGHRADLNGLVLSPFGSTSFSEVYRQEPEQ</sequence>
<dbReference type="AlphaFoldDB" id="A0A1A9AX44"/>
<evidence type="ECO:0000313" key="2">
    <source>
        <dbReference type="Proteomes" id="UP000664658"/>
    </source>
</evidence>
<dbReference type="Pfam" id="PF00496">
    <property type="entry name" value="SBP_bac_5"/>
    <property type="match status" value="1"/>
</dbReference>
<dbReference type="InterPro" id="IPR030678">
    <property type="entry name" value="Peptide/Ni-bd"/>
</dbReference>
<dbReference type="KEGG" id="pshi:SAMEA2665130_1173"/>
<dbReference type="GO" id="GO:0043190">
    <property type="term" value="C:ATP-binding cassette (ABC) transporter complex"/>
    <property type="evidence" value="ECO:0007669"/>
    <property type="project" value="InterPro"/>
</dbReference>
<accession>A0A1A9AX44</accession>
<protein>
    <submittedName>
        <fullName evidence="1">Peptide ABC transporter substrate-binding protein SapA</fullName>
    </submittedName>
</protein>
<name>A0A1A9AX44_PLESH</name>
<dbReference type="GO" id="GO:1904680">
    <property type="term" value="F:peptide transmembrane transporter activity"/>
    <property type="evidence" value="ECO:0007669"/>
    <property type="project" value="TreeGrafter"/>
</dbReference>
<proteinExistence type="predicted"/>
<dbReference type="InterPro" id="IPR000914">
    <property type="entry name" value="SBP_5_dom"/>
</dbReference>
<dbReference type="GO" id="GO:0030288">
    <property type="term" value="C:outer membrane-bounded periplasmic space"/>
    <property type="evidence" value="ECO:0007669"/>
    <property type="project" value="UniProtKB-ARBA"/>
</dbReference>
<dbReference type="PANTHER" id="PTHR30290:SF28">
    <property type="entry name" value="ABC TRANSPORTER PERIPLASMIC-BINDING PROTEIN SAPA-RELATED"/>
    <property type="match status" value="1"/>
</dbReference>
<dbReference type="EMBL" id="JAFNAA010000008">
    <property type="protein sequence ID" value="MBO1108303.1"/>
    <property type="molecule type" value="Genomic_DNA"/>
</dbReference>
<dbReference type="InterPro" id="IPR039424">
    <property type="entry name" value="SBP_5"/>
</dbReference>
<dbReference type="GeneID" id="69706031"/>
<dbReference type="Gene3D" id="3.90.76.10">
    <property type="entry name" value="Dipeptide-binding Protein, Domain 1"/>
    <property type="match status" value="1"/>
</dbReference>
<organism evidence="1 2">
    <name type="scientific">Plesiomonas shigelloides</name>
    <name type="common">Aeromonas shigelloides</name>
    <dbReference type="NCBI Taxonomy" id="703"/>
    <lineage>
        <taxon>Bacteria</taxon>
        <taxon>Pseudomonadati</taxon>
        <taxon>Pseudomonadota</taxon>
        <taxon>Gammaproteobacteria</taxon>
        <taxon>Enterobacterales</taxon>
        <taxon>Enterobacteriaceae</taxon>
        <taxon>Plesiomonas</taxon>
    </lineage>
</organism>
<reference evidence="1" key="1">
    <citation type="submission" date="2021-03" db="EMBL/GenBank/DDBJ databases">
        <title>Plesiomonas shigelloides zfcc0051, isolated from zebrafish feces.</title>
        <authorList>
            <person name="Vanderhoek Z."/>
            <person name="Gaulke C."/>
        </authorList>
    </citation>
    <scope>NUCLEOTIDE SEQUENCE</scope>
    <source>
        <strain evidence="1">Zfcc0051</strain>
    </source>
</reference>
<comment type="caution">
    <text evidence="1">The sequence shown here is derived from an EMBL/GenBank/DDBJ whole genome shotgun (WGS) entry which is preliminary data.</text>
</comment>
<dbReference type="PIRSF" id="PIRSF002741">
    <property type="entry name" value="MppA"/>
    <property type="match status" value="1"/>
</dbReference>
<dbReference type="GO" id="GO:0015833">
    <property type="term" value="P:peptide transport"/>
    <property type="evidence" value="ECO:0007669"/>
    <property type="project" value="TreeGrafter"/>
</dbReference>
<dbReference type="SUPFAM" id="SSF53850">
    <property type="entry name" value="Periplasmic binding protein-like II"/>
    <property type="match status" value="1"/>
</dbReference>
<dbReference type="PANTHER" id="PTHR30290">
    <property type="entry name" value="PERIPLASMIC BINDING COMPONENT OF ABC TRANSPORTER"/>
    <property type="match status" value="1"/>
</dbReference>
<dbReference type="Gene3D" id="3.10.105.10">
    <property type="entry name" value="Dipeptide-binding Protein, Domain 3"/>
    <property type="match status" value="1"/>
</dbReference>
<gene>
    <name evidence="1" type="primary">sapA</name>
    <name evidence="1" type="ORF">J2R62_08725</name>
</gene>
<dbReference type="CDD" id="cd08493">
    <property type="entry name" value="PBP2_DppA_like"/>
    <property type="match status" value="1"/>
</dbReference>
<dbReference type="Proteomes" id="UP000664658">
    <property type="component" value="Unassembled WGS sequence"/>
</dbReference>